<accession>A0A1C5GB95</accession>
<evidence type="ECO:0000259" key="1">
    <source>
        <dbReference type="Pfam" id="PF02036"/>
    </source>
</evidence>
<name>A0A1C5GB95_MICEH</name>
<proteinExistence type="predicted"/>
<evidence type="ECO:0000313" key="3">
    <source>
        <dbReference type="Proteomes" id="UP000198251"/>
    </source>
</evidence>
<dbReference type="EMBL" id="LT607733">
    <property type="protein sequence ID" value="SCG17113.1"/>
    <property type="molecule type" value="Genomic_DNA"/>
</dbReference>
<dbReference type="InterPro" id="IPR036527">
    <property type="entry name" value="SCP2_sterol-bd_dom_sf"/>
</dbReference>
<dbReference type="InterPro" id="IPR003033">
    <property type="entry name" value="SCP2_sterol-bd_dom"/>
</dbReference>
<dbReference type="SUPFAM" id="SSF55718">
    <property type="entry name" value="SCP-like"/>
    <property type="match status" value="1"/>
</dbReference>
<reference evidence="2 3" key="1">
    <citation type="submission" date="2016-06" db="EMBL/GenBank/DDBJ databases">
        <authorList>
            <person name="Kjaerup R.B."/>
            <person name="Dalgaard T.S."/>
            <person name="Juul-Madsen H.R."/>
        </authorList>
    </citation>
    <scope>NUCLEOTIDE SEQUENCE [LARGE SCALE GENOMIC DNA]</scope>
    <source>
        <strain evidence="2 3">DSM 43913</strain>
    </source>
</reference>
<sequence length="128" mass="13794">MRYGAGDGVASGEGAVVASVDECRQALRDLAARLDRNAETVREKVDFDRTLACRVTDLETAFHGRLSGGRLVDLADGDDPKAKIALSTGSDDLLALVRGELDITRAVTSRRVSIKANPLDLMKLRKLL</sequence>
<protein>
    <submittedName>
        <fullName evidence="2">SCP-2 sterol transfer family protein</fullName>
    </submittedName>
</protein>
<organism evidence="2 3">
    <name type="scientific">Micromonospora echinofusca</name>
    <dbReference type="NCBI Taxonomy" id="47858"/>
    <lineage>
        <taxon>Bacteria</taxon>
        <taxon>Bacillati</taxon>
        <taxon>Actinomycetota</taxon>
        <taxon>Actinomycetes</taxon>
        <taxon>Micromonosporales</taxon>
        <taxon>Micromonosporaceae</taxon>
        <taxon>Micromonospora</taxon>
    </lineage>
</organism>
<dbReference type="Pfam" id="PF02036">
    <property type="entry name" value="SCP2"/>
    <property type="match status" value="1"/>
</dbReference>
<dbReference type="Gene3D" id="3.30.1050.10">
    <property type="entry name" value="SCP2 sterol-binding domain"/>
    <property type="match status" value="1"/>
</dbReference>
<gene>
    <name evidence="2" type="ORF">GA0070610_3419</name>
</gene>
<dbReference type="AlphaFoldDB" id="A0A1C5GB95"/>
<keyword evidence="3" id="KW-1185">Reference proteome</keyword>
<evidence type="ECO:0000313" key="2">
    <source>
        <dbReference type="EMBL" id="SCG17113.1"/>
    </source>
</evidence>
<feature type="domain" description="SCP2" evidence="1">
    <location>
        <begin position="42"/>
        <end position="128"/>
    </location>
</feature>
<dbReference type="Proteomes" id="UP000198251">
    <property type="component" value="Chromosome I"/>
</dbReference>